<keyword evidence="4" id="KW-0067">ATP-binding</keyword>
<evidence type="ECO:0000256" key="2">
    <source>
        <dbReference type="ARBA" id="ARBA00022801"/>
    </source>
</evidence>
<feature type="domain" description="Helicase ATP-binding" evidence="5">
    <location>
        <begin position="19"/>
        <end position="183"/>
    </location>
</feature>
<organism evidence="7 8">
    <name type="scientific">Commensalibacter melissae</name>
    <dbReference type="NCBI Taxonomy" id="2070537"/>
    <lineage>
        <taxon>Bacteria</taxon>
        <taxon>Pseudomonadati</taxon>
        <taxon>Pseudomonadota</taxon>
        <taxon>Alphaproteobacteria</taxon>
        <taxon>Acetobacterales</taxon>
        <taxon>Acetobacteraceae</taxon>
    </lineage>
</organism>
<name>A0A318MYP2_9PROT</name>
<keyword evidence="3 7" id="KW-0347">Helicase</keyword>
<dbReference type="InterPro" id="IPR002464">
    <property type="entry name" value="DNA/RNA_helicase_DEAH_CS"/>
</dbReference>
<protein>
    <submittedName>
        <fullName evidence="7">ATP-dependent helicase HrpB</fullName>
    </submittedName>
</protein>
<dbReference type="RefSeq" id="WP_110438289.1">
    <property type="nucleotide sequence ID" value="NZ_CP046393.1"/>
</dbReference>
<dbReference type="PROSITE" id="PS51194">
    <property type="entry name" value="HELICASE_CTER"/>
    <property type="match status" value="1"/>
</dbReference>
<dbReference type="AlphaFoldDB" id="A0A318MYP2"/>
<dbReference type="PROSITE" id="PS51192">
    <property type="entry name" value="HELICASE_ATP_BIND_1"/>
    <property type="match status" value="1"/>
</dbReference>
<evidence type="ECO:0000313" key="7">
    <source>
        <dbReference type="EMBL" id="PXZ01770.1"/>
    </source>
</evidence>
<dbReference type="CDD" id="cd18791">
    <property type="entry name" value="SF2_C_RHA"/>
    <property type="match status" value="1"/>
</dbReference>
<dbReference type="InterPro" id="IPR010225">
    <property type="entry name" value="HrpB"/>
</dbReference>
<gene>
    <name evidence="7" type="primary">hrpB</name>
    <name evidence="7" type="ORF">DK869_01840</name>
</gene>
<dbReference type="InterPro" id="IPR014001">
    <property type="entry name" value="Helicase_ATP-bd"/>
</dbReference>
<dbReference type="SMART" id="SM00487">
    <property type="entry name" value="DEXDc"/>
    <property type="match status" value="1"/>
</dbReference>
<dbReference type="Pfam" id="PF08482">
    <property type="entry name" value="HrpB_C"/>
    <property type="match status" value="1"/>
</dbReference>
<dbReference type="SMART" id="SM00490">
    <property type="entry name" value="HELICc"/>
    <property type="match status" value="1"/>
</dbReference>
<dbReference type="NCBIfam" id="TIGR01970">
    <property type="entry name" value="DEAH_box_HrpB"/>
    <property type="match status" value="1"/>
</dbReference>
<evidence type="ECO:0000259" key="5">
    <source>
        <dbReference type="PROSITE" id="PS51192"/>
    </source>
</evidence>
<keyword evidence="8" id="KW-1185">Reference proteome</keyword>
<dbReference type="OrthoDB" id="9805617at2"/>
<dbReference type="PANTHER" id="PTHR43519">
    <property type="entry name" value="ATP-DEPENDENT RNA HELICASE HRPB"/>
    <property type="match status" value="1"/>
</dbReference>
<dbReference type="SUPFAM" id="SSF52540">
    <property type="entry name" value="P-loop containing nucleoside triphosphate hydrolases"/>
    <property type="match status" value="1"/>
</dbReference>
<evidence type="ECO:0000313" key="8">
    <source>
        <dbReference type="Proteomes" id="UP000247565"/>
    </source>
</evidence>
<dbReference type="Gene3D" id="1.20.120.1080">
    <property type="match status" value="1"/>
</dbReference>
<dbReference type="EMBL" id="QGLT01000001">
    <property type="protein sequence ID" value="PXZ01770.1"/>
    <property type="molecule type" value="Genomic_DNA"/>
</dbReference>
<dbReference type="InterPro" id="IPR027417">
    <property type="entry name" value="P-loop_NTPase"/>
</dbReference>
<dbReference type="InterPro" id="IPR011545">
    <property type="entry name" value="DEAD/DEAH_box_helicase_dom"/>
</dbReference>
<evidence type="ECO:0000256" key="3">
    <source>
        <dbReference type="ARBA" id="ARBA00022806"/>
    </source>
</evidence>
<dbReference type="PIRSF" id="PIRSF005496">
    <property type="entry name" value="ATP_hel_hrpB"/>
    <property type="match status" value="1"/>
</dbReference>
<dbReference type="CDD" id="cd17990">
    <property type="entry name" value="DEXHc_HrpB"/>
    <property type="match status" value="1"/>
</dbReference>
<dbReference type="InterPro" id="IPR007502">
    <property type="entry name" value="Helicase-assoc_dom"/>
</dbReference>
<comment type="caution">
    <text evidence="7">The sequence shown here is derived from an EMBL/GenBank/DDBJ whole genome shotgun (WGS) entry which is preliminary data.</text>
</comment>
<evidence type="ECO:0000256" key="1">
    <source>
        <dbReference type="ARBA" id="ARBA00022741"/>
    </source>
</evidence>
<dbReference type="Proteomes" id="UP000247565">
    <property type="component" value="Unassembled WGS sequence"/>
</dbReference>
<dbReference type="InterPro" id="IPR013689">
    <property type="entry name" value="RNA_helicase_ATP-dep_HrpB_C"/>
</dbReference>
<evidence type="ECO:0000259" key="6">
    <source>
        <dbReference type="PROSITE" id="PS51194"/>
    </source>
</evidence>
<keyword evidence="2" id="KW-0378">Hydrolase</keyword>
<feature type="domain" description="Helicase C-terminal" evidence="6">
    <location>
        <begin position="210"/>
        <end position="373"/>
    </location>
</feature>
<dbReference type="PROSITE" id="PS00690">
    <property type="entry name" value="DEAH_ATP_HELICASE"/>
    <property type="match status" value="1"/>
</dbReference>
<dbReference type="PANTHER" id="PTHR43519:SF1">
    <property type="entry name" value="ATP-DEPENDENT RNA HELICASE HRPB"/>
    <property type="match status" value="1"/>
</dbReference>
<dbReference type="Pfam" id="PF00271">
    <property type="entry name" value="Helicase_C"/>
    <property type="match status" value="1"/>
</dbReference>
<dbReference type="GO" id="GO:0005524">
    <property type="term" value="F:ATP binding"/>
    <property type="evidence" value="ECO:0007669"/>
    <property type="project" value="UniProtKB-KW"/>
</dbReference>
<dbReference type="Pfam" id="PF00270">
    <property type="entry name" value="DEAD"/>
    <property type="match status" value="1"/>
</dbReference>
<evidence type="ECO:0000256" key="4">
    <source>
        <dbReference type="ARBA" id="ARBA00022840"/>
    </source>
</evidence>
<dbReference type="SMART" id="SM00847">
    <property type="entry name" value="HA2"/>
    <property type="match status" value="1"/>
</dbReference>
<sequence>MFKPDPISLPIQNTLPELHDHLLTYQNCILVASPGSGKTSLVPLSLLQAPWRNGHRIIMLEPRRIAARAAAKQMACLYHETIGQTIGYRTRMEKVASSKTRIEVVTHGLFLRHLLNNPFLDQVAAIIFDEIHERSLESDLCLALCRDLQKNLRPDLRLIAMSATPSLSQLQKILNCQIIENKSRIHPVTIHHRQRDIHAIKDLPKITAAEIENVYYKNQGNILVFLPGVTEIHRTMNILALPDAEVLPLYGELHSTEQDKALRSVSAKDKRRIVLTTSIAETSLTVPGVRIVIDGGFRRAPQLDGDTGLTRLLTRRISRAAADQRAGRAGREAEGIVYRLWTQAMERSFIPHDSPEILSSELSEFLLICKTWTDLMGTSIKELVFPDFPSNGLLEAASNLLTLLGALNEKGLITDFGKKIIQFGAHPRLASMMLRANSNEEKVLAADLAALLEERDPFRKNHDQSCDIQTRLNWLQTLPHNQHDKELWHRIHHIGQEYRKRLKIPLTQKSLGNPAKLLCAAFPDRLAQKRDEIGSFRLAGGGSAYLSQQDILAKEKLLIVANIHTQKKARICLAARMNSDILPDFILNQSRQVENISIDPTNGKVIARKQVKFGRLILQDRNDIVPAEKAYPVLLGYVKNNFYKALNWNEATKQLQSRASWARQYLTEEKIPDLTDDKLEVHIEKWLSPWITQINNLKDLKKIDLKNILEAYLGYDICQKLNRLFPEFIILNHNKFYIDYTQPAPIISAHAQKFYGIKDTPSIAKGQIRLQCCLLSPANRPQAVTSDLKNFWKEGWKDMRKDMKGRYPKHHWPENPMNDE</sequence>
<proteinExistence type="predicted"/>
<dbReference type="GO" id="GO:0004386">
    <property type="term" value="F:helicase activity"/>
    <property type="evidence" value="ECO:0007669"/>
    <property type="project" value="UniProtKB-KW"/>
</dbReference>
<dbReference type="GO" id="GO:0016787">
    <property type="term" value="F:hydrolase activity"/>
    <property type="evidence" value="ECO:0007669"/>
    <property type="project" value="UniProtKB-KW"/>
</dbReference>
<dbReference type="Gene3D" id="3.40.50.300">
    <property type="entry name" value="P-loop containing nucleotide triphosphate hydrolases"/>
    <property type="match status" value="2"/>
</dbReference>
<accession>A0A318MYP2</accession>
<dbReference type="InterPro" id="IPR049614">
    <property type="entry name" value="HrpB_DEXH"/>
</dbReference>
<dbReference type="GO" id="GO:0003676">
    <property type="term" value="F:nucleic acid binding"/>
    <property type="evidence" value="ECO:0007669"/>
    <property type="project" value="InterPro"/>
</dbReference>
<dbReference type="InterPro" id="IPR001650">
    <property type="entry name" value="Helicase_C-like"/>
</dbReference>
<keyword evidence="1" id="KW-0547">Nucleotide-binding</keyword>
<reference evidence="7 8" key="1">
    <citation type="submission" date="2018-05" db="EMBL/GenBank/DDBJ databases">
        <title>Reference genomes for bee gut microbiota database.</title>
        <authorList>
            <person name="Ellegaard K.M."/>
        </authorList>
    </citation>
    <scope>NUCLEOTIDE SEQUENCE [LARGE SCALE GENOMIC DNA]</scope>
    <source>
        <strain evidence="7 8">ESL0284</strain>
    </source>
</reference>